<comment type="subcellular location">
    <subcellularLocation>
        <location evidence="8">Cell outer membrane</location>
        <topology evidence="8">Lipid-anchor</topology>
    </subcellularLocation>
</comment>
<evidence type="ECO:0000256" key="7">
    <source>
        <dbReference type="ARBA" id="ARBA00023288"/>
    </source>
</evidence>
<organism evidence="9 10">
    <name type="scientific">Pseudomonas azerbaijanoccidentalis</name>
    <dbReference type="NCBI Taxonomy" id="2842347"/>
    <lineage>
        <taxon>Bacteria</taxon>
        <taxon>Pseudomonadati</taxon>
        <taxon>Pseudomonadota</taxon>
        <taxon>Gammaproteobacteria</taxon>
        <taxon>Pseudomonadales</taxon>
        <taxon>Pseudomonadaceae</taxon>
        <taxon>Pseudomonas</taxon>
    </lineage>
</organism>
<evidence type="ECO:0000256" key="4">
    <source>
        <dbReference type="ARBA" id="ARBA00023136"/>
    </source>
</evidence>
<keyword evidence="3 8" id="KW-0812">Transmembrane</keyword>
<keyword evidence="7 8" id="KW-0449">Lipoprotein</keyword>
<evidence type="ECO:0000313" key="9">
    <source>
        <dbReference type="EMBL" id="MBV4521158.1"/>
    </source>
</evidence>
<keyword evidence="5 8" id="KW-0564">Palmitate</keyword>
<dbReference type="RefSeq" id="WP_217871770.1">
    <property type="nucleotide sequence ID" value="NZ_JAHSTU010000003.1"/>
</dbReference>
<keyword evidence="2 8" id="KW-1134">Transmembrane beta strand</keyword>
<name>A0ABS6QQG1_9PSED</name>
<feature type="chain" id="PRO_5044985310" evidence="8">
    <location>
        <begin position="22"/>
        <end position="461"/>
    </location>
</feature>
<feature type="signal peptide" evidence="8">
    <location>
        <begin position="1"/>
        <end position="21"/>
    </location>
</feature>
<dbReference type="PANTHER" id="PTHR30203:SF25">
    <property type="entry name" value="OUTER MEMBRANE PROTEIN-RELATED"/>
    <property type="match status" value="1"/>
</dbReference>
<gene>
    <name evidence="9" type="ORF">KVG88_13905</name>
</gene>
<accession>A0ABS6QQG1</accession>
<evidence type="ECO:0000256" key="2">
    <source>
        <dbReference type="ARBA" id="ARBA00022452"/>
    </source>
</evidence>
<proteinExistence type="inferred from homology"/>
<dbReference type="InterPro" id="IPR010131">
    <property type="entry name" value="MdtP/NodT-like"/>
</dbReference>
<dbReference type="NCBIfam" id="TIGR01845">
    <property type="entry name" value="outer_NodT"/>
    <property type="match status" value="1"/>
</dbReference>
<evidence type="ECO:0000256" key="3">
    <source>
        <dbReference type="ARBA" id="ARBA00022692"/>
    </source>
</evidence>
<keyword evidence="8" id="KW-0732">Signal</keyword>
<dbReference type="InterPro" id="IPR003423">
    <property type="entry name" value="OMP_efflux"/>
</dbReference>
<evidence type="ECO:0000256" key="5">
    <source>
        <dbReference type="ARBA" id="ARBA00023139"/>
    </source>
</evidence>
<evidence type="ECO:0000313" key="10">
    <source>
        <dbReference type="Proteomes" id="UP001049200"/>
    </source>
</evidence>
<sequence length="461" mass="49199">MNNYLSVPGLVLGAALLSACASPVMPPKSDLPADSFVNAQTAVPASVTDNWWKLYQDPLLDRLVERALGENLDLQIALARIDAGRALRNIAGASGSPQIDLGASVARQRISADQAGFTDSLITEPTSLGLSAAWEIDLFGRIREGVRAADADLNATEEEARGVRVALITEVVQAYAEARGLEERLAIVKQSAASQAETLQLTEQLYAAGDSPEADLLRARSQSDSTAAQVPALQLNWQRSLHRLSVLLAQPTETLYQQFKERPANVSTVSLLDASTPADLLRRRPDIRVAEARLIAAYARVGVAKADLLPRLSLSAALGSLIDGVSAANLASSTFWLAGLNASVPVFDGGRRRNVVDLRDAEARQALLSYRRTVLTAVSEVESALAAAQRNAERQTFLASAASQASSAAEQIQRAWQAGETPFLDVLQAQRVQLAAQNALSQVKTAQWQNQAALVNALGGR</sequence>
<evidence type="ECO:0000256" key="8">
    <source>
        <dbReference type="RuleBase" id="RU362097"/>
    </source>
</evidence>
<reference evidence="9" key="1">
    <citation type="submission" date="2021-06" db="EMBL/GenBank/DDBJ databases">
        <title>Updating the genus Pseudomonas: Description of 43 new species and partition of the Pseudomonas putida group.</title>
        <authorList>
            <person name="Girard L."/>
            <person name="Lood C."/>
            <person name="Vandamme P."/>
            <person name="Rokni-Zadeh H."/>
            <person name="Van Noort V."/>
            <person name="Hofte M."/>
            <person name="Lavigne R."/>
            <person name="De Mot R."/>
        </authorList>
    </citation>
    <scope>NUCLEOTIDE SEQUENCE</scope>
    <source>
        <strain evidence="9">SWRI74</strain>
    </source>
</reference>
<dbReference type="Proteomes" id="UP001049200">
    <property type="component" value="Unassembled WGS sequence"/>
</dbReference>
<keyword evidence="6" id="KW-0998">Cell outer membrane</keyword>
<comment type="caution">
    <text evidence="9">The sequence shown here is derived from an EMBL/GenBank/DDBJ whole genome shotgun (WGS) entry which is preliminary data.</text>
</comment>
<evidence type="ECO:0000256" key="6">
    <source>
        <dbReference type="ARBA" id="ARBA00023237"/>
    </source>
</evidence>
<keyword evidence="4 8" id="KW-0472">Membrane</keyword>
<evidence type="ECO:0000256" key="1">
    <source>
        <dbReference type="ARBA" id="ARBA00007613"/>
    </source>
</evidence>
<comment type="similarity">
    <text evidence="1 8">Belongs to the outer membrane factor (OMF) (TC 1.B.17) family.</text>
</comment>
<protein>
    <submittedName>
        <fullName evidence="9">Efflux transporter outer membrane subunit</fullName>
    </submittedName>
</protein>
<keyword evidence="10" id="KW-1185">Reference proteome</keyword>
<dbReference type="EMBL" id="JAHSTU010000003">
    <property type="protein sequence ID" value="MBV4521158.1"/>
    <property type="molecule type" value="Genomic_DNA"/>
</dbReference>
<dbReference type="PANTHER" id="PTHR30203">
    <property type="entry name" value="OUTER MEMBRANE CATION EFFLUX PROTEIN"/>
    <property type="match status" value="1"/>
</dbReference>
<dbReference type="Pfam" id="PF02321">
    <property type="entry name" value="OEP"/>
    <property type="match status" value="2"/>
</dbReference>